<feature type="domain" description="Methanolan biosynthesis EpsI" evidence="2">
    <location>
        <begin position="15"/>
        <end position="222"/>
    </location>
</feature>
<feature type="chain" id="PRO_5020747480" evidence="1">
    <location>
        <begin position="28"/>
        <end position="234"/>
    </location>
</feature>
<dbReference type="NCBIfam" id="TIGR02914">
    <property type="entry name" value="EpsI_fam"/>
    <property type="match status" value="1"/>
</dbReference>
<keyword evidence="4" id="KW-1185">Reference proteome</keyword>
<dbReference type="RefSeq" id="WP_133606202.1">
    <property type="nucleotide sequence ID" value="NZ_SNXW01000001.1"/>
</dbReference>
<dbReference type="InterPro" id="IPR014263">
    <property type="entry name" value="Methanolan_biosynth_EpsI"/>
</dbReference>
<dbReference type="Proteomes" id="UP000294593">
    <property type="component" value="Unassembled WGS sequence"/>
</dbReference>
<dbReference type="OrthoDB" id="8583485at2"/>
<protein>
    <submittedName>
        <fullName evidence="3">EpsI family protein</fullName>
    </submittedName>
</protein>
<evidence type="ECO:0000313" key="3">
    <source>
        <dbReference type="EMBL" id="TDP88534.1"/>
    </source>
</evidence>
<evidence type="ECO:0000259" key="2">
    <source>
        <dbReference type="Pfam" id="PF11984"/>
    </source>
</evidence>
<dbReference type="EMBL" id="SNXW01000001">
    <property type="protein sequence ID" value="TDP88534.1"/>
    <property type="molecule type" value="Genomic_DNA"/>
</dbReference>
<sequence length="234" mass="26699">MIFKPLTLKPAVLLVSLAIMLGSVAVAQHLKPSKYWADHTGEPDYEKLIPHRFGEWEEVPYANRGVVNPVQEENLRRIYSQTFARTFVHKPTGRGMMLSIAYGRDQTNDTQLHTPDQCYPSQGFRVEKREDIDLASPVGPLKAVRLVTMLGTERKEPLTYFIRVGDAVTRGSKERNLERIKLALRGYLVDGTLFRVSEVTRREDPFPLQDQFINDLLKAMPANDRGYIVGQRES</sequence>
<accession>A0A4R6RPH8</accession>
<dbReference type="Pfam" id="PF11984">
    <property type="entry name" value="DUF3485"/>
    <property type="match status" value="1"/>
</dbReference>
<evidence type="ECO:0000313" key="4">
    <source>
        <dbReference type="Proteomes" id="UP000294593"/>
    </source>
</evidence>
<name>A0A4R6RPH8_9BURK</name>
<organism evidence="3 4">
    <name type="scientific">Aquabacterium commune</name>
    <dbReference type="NCBI Taxonomy" id="70586"/>
    <lineage>
        <taxon>Bacteria</taxon>
        <taxon>Pseudomonadati</taxon>
        <taxon>Pseudomonadota</taxon>
        <taxon>Betaproteobacteria</taxon>
        <taxon>Burkholderiales</taxon>
        <taxon>Aquabacterium</taxon>
    </lineage>
</organism>
<evidence type="ECO:0000256" key="1">
    <source>
        <dbReference type="SAM" id="SignalP"/>
    </source>
</evidence>
<keyword evidence="1" id="KW-0732">Signal</keyword>
<gene>
    <name evidence="3" type="ORF">EV672_101686</name>
</gene>
<proteinExistence type="predicted"/>
<reference evidence="3 4" key="1">
    <citation type="submission" date="2019-03" db="EMBL/GenBank/DDBJ databases">
        <title>Genomic Encyclopedia of Type Strains, Phase IV (KMG-IV): sequencing the most valuable type-strain genomes for metagenomic binning, comparative biology and taxonomic classification.</title>
        <authorList>
            <person name="Goeker M."/>
        </authorList>
    </citation>
    <scope>NUCLEOTIDE SEQUENCE [LARGE SCALE GENOMIC DNA]</scope>
    <source>
        <strain evidence="3 4">DSM 11901</strain>
    </source>
</reference>
<feature type="signal peptide" evidence="1">
    <location>
        <begin position="1"/>
        <end position="27"/>
    </location>
</feature>
<dbReference type="AlphaFoldDB" id="A0A4R6RPH8"/>
<comment type="caution">
    <text evidence="3">The sequence shown here is derived from an EMBL/GenBank/DDBJ whole genome shotgun (WGS) entry which is preliminary data.</text>
</comment>